<accession>A0A516H1F9</accession>
<dbReference type="Gene3D" id="3.30.70.2740">
    <property type="match status" value="1"/>
</dbReference>
<evidence type="ECO:0000313" key="6">
    <source>
        <dbReference type="EMBL" id="QDO97607.1"/>
    </source>
</evidence>
<dbReference type="KEGG" id="fer:FNB15_10145"/>
<evidence type="ECO:0000313" key="7">
    <source>
        <dbReference type="Proteomes" id="UP000317496"/>
    </source>
</evidence>
<comment type="similarity">
    <text evidence="2">Belongs to the FAD-binding oxidoreductase/transferase type 4 family.</text>
</comment>
<dbReference type="GO" id="GO:0003824">
    <property type="term" value="F:catalytic activity"/>
    <property type="evidence" value="ECO:0007669"/>
    <property type="project" value="InterPro"/>
</dbReference>
<reference evidence="6 7" key="1">
    <citation type="submission" date="2019-07" db="EMBL/GenBank/DDBJ databases">
        <title>Genome sequencing for Ferrovibrio sp. K5.</title>
        <authorList>
            <person name="Park S.-J."/>
        </authorList>
    </citation>
    <scope>NUCLEOTIDE SEQUENCE [LARGE SCALE GENOMIC DNA]</scope>
    <source>
        <strain evidence="6 7">K5</strain>
    </source>
</reference>
<protein>
    <submittedName>
        <fullName evidence="6">FAD-binding oxidoreductase</fullName>
    </submittedName>
</protein>
<dbReference type="Pfam" id="PF01565">
    <property type="entry name" value="FAD_binding_4"/>
    <property type="match status" value="1"/>
</dbReference>
<evidence type="ECO:0000259" key="5">
    <source>
        <dbReference type="PROSITE" id="PS51387"/>
    </source>
</evidence>
<evidence type="ECO:0000256" key="4">
    <source>
        <dbReference type="ARBA" id="ARBA00022827"/>
    </source>
</evidence>
<sequence>MTDVLERLRGIVGAAHVLTSTGDQQAYVVDWMKKYRGVALAVVRPGSTDEVAAVLRCCNDAGVTVIPQGGNTGMAGGATPDGSGAQVILSLTRMNRIREIDPVGNTITVDAGCVLATIQQAARDAGCFFPLSLGAEGSCTIGGNLATNAGGIAVLRYGNMRELALGLEVVLADGRIWDGLQALRKDNTGYDLRDLFIGSEGTLGVITGAVLKLYAAPAAKVTAMAALPGRAAALALFTRLRARAGDRLTAFEFMTRNCVDLVLKHASGAVAPFAAAPPAIALAELSDTDAEADLAGLLEDLLAAAVEAGEATDAVIAQSGEQAKALWRIREGISEAQVRAGKTIKHDIALPIGQLAAFMDDCERVVEAAYPGLNFLVFGHLGDGNLHYNLQRAPQMDDDAFYALTGPLNALVHDLVHRYRGSISAEHGVGQLRRDELPRYKSVVALQMMHDLKQLFDPACILNPGKLLQS</sequence>
<proteinExistence type="inferred from homology"/>
<dbReference type="GO" id="GO:0071949">
    <property type="term" value="F:FAD binding"/>
    <property type="evidence" value="ECO:0007669"/>
    <property type="project" value="InterPro"/>
</dbReference>
<evidence type="ECO:0000256" key="2">
    <source>
        <dbReference type="ARBA" id="ARBA00008000"/>
    </source>
</evidence>
<dbReference type="Gene3D" id="3.30.465.10">
    <property type="match status" value="1"/>
</dbReference>
<dbReference type="InterPro" id="IPR004113">
    <property type="entry name" value="FAD-bd_oxidored_4_C"/>
</dbReference>
<dbReference type="EMBL" id="CP041636">
    <property type="protein sequence ID" value="QDO97607.1"/>
    <property type="molecule type" value="Genomic_DNA"/>
</dbReference>
<feature type="domain" description="FAD-binding PCMH-type" evidence="5">
    <location>
        <begin position="35"/>
        <end position="216"/>
    </location>
</feature>
<dbReference type="InterPro" id="IPR016171">
    <property type="entry name" value="Vanillyl_alc_oxidase_C-sub2"/>
</dbReference>
<dbReference type="FunFam" id="3.30.465.10:FF:000001">
    <property type="entry name" value="D-2-hydroxyglutarate dehydrogenase, mitochondrial"/>
    <property type="match status" value="1"/>
</dbReference>
<dbReference type="InterPro" id="IPR036318">
    <property type="entry name" value="FAD-bd_PCMH-like_sf"/>
</dbReference>
<dbReference type="AlphaFoldDB" id="A0A516H1F9"/>
<dbReference type="InterPro" id="IPR006094">
    <property type="entry name" value="Oxid_FAD_bind_N"/>
</dbReference>
<dbReference type="InterPro" id="IPR016166">
    <property type="entry name" value="FAD-bd_PCMH"/>
</dbReference>
<dbReference type="PANTHER" id="PTHR43716">
    <property type="entry name" value="D-2-HYDROXYGLUTARATE DEHYDROGENASE, MITOCHONDRIAL"/>
    <property type="match status" value="1"/>
</dbReference>
<gene>
    <name evidence="6" type="ORF">FNB15_10145</name>
</gene>
<evidence type="ECO:0000256" key="3">
    <source>
        <dbReference type="ARBA" id="ARBA00022630"/>
    </source>
</evidence>
<comment type="cofactor">
    <cofactor evidence="1">
        <name>FAD</name>
        <dbReference type="ChEBI" id="CHEBI:57692"/>
    </cofactor>
</comment>
<dbReference type="SUPFAM" id="SSF55103">
    <property type="entry name" value="FAD-linked oxidases, C-terminal domain"/>
    <property type="match status" value="1"/>
</dbReference>
<dbReference type="Pfam" id="PF02913">
    <property type="entry name" value="FAD-oxidase_C"/>
    <property type="match status" value="1"/>
</dbReference>
<name>A0A516H1F9_9PROT</name>
<dbReference type="Proteomes" id="UP000317496">
    <property type="component" value="Chromosome"/>
</dbReference>
<dbReference type="SUPFAM" id="SSF56176">
    <property type="entry name" value="FAD-binding/transporter-associated domain-like"/>
    <property type="match status" value="1"/>
</dbReference>
<dbReference type="GO" id="GO:0022904">
    <property type="term" value="P:respiratory electron transport chain"/>
    <property type="evidence" value="ECO:0007669"/>
    <property type="project" value="TreeGrafter"/>
</dbReference>
<dbReference type="Gene3D" id="3.30.70.2190">
    <property type="match status" value="1"/>
</dbReference>
<evidence type="ECO:0000256" key="1">
    <source>
        <dbReference type="ARBA" id="ARBA00001974"/>
    </source>
</evidence>
<keyword evidence="7" id="KW-1185">Reference proteome</keyword>
<dbReference type="InterPro" id="IPR051264">
    <property type="entry name" value="FAD-oxidored/transferase_4"/>
</dbReference>
<dbReference type="InterPro" id="IPR016169">
    <property type="entry name" value="FAD-bd_PCMH_sub2"/>
</dbReference>
<dbReference type="PROSITE" id="PS51387">
    <property type="entry name" value="FAD_PCMH"/>
    <property type="match status" value="1"/>
</dbReference>
<dbReference type="Gene3D" id="3.30.43.10">
    <property type="entry name" value="Uridine Diphospho-n-acetylenolpyruvylglucosamine Reductase, domain 2"/>
    <property type="match status" value="1"/>
</dbReference>
<dbReference type="InterPro" id="IPR016167">
    <property type="entry name" value="FAD-bd_PCMH_sub1"/>
</dbReference>
<dbReference type="OrthoDB" id="9815648at2"/>
<dbReference type="InterPro" id="IPR016164">
    <property type="entry name" value="FAD-linked_Oxase-like_C"/>
</dbReference>
<keyword evidence="3" id="KW-0285">Flavoprotein</keyword>
<dbReference type="Gene3D" id="1.10.45.10">
    <property type="entry name" value="Vanillyl-alcohol Oxidase, Chain A, domain 4"/>
    <property type="match status" value="1"/>
</dbReference>
<dbReference type="RefSeq" id="WP_144068588.1">
    <property type="nucleotide sequence ID" value="NZ_CP041636.1"/>
</dbReference>
<keyword evidence="4" id="KW-0274">FAD</keyword>
<dbReference type="FunFam" id="1.10.45.10:FF:000001">
    <property type="entry name" value="D-lactate dehydrogenase mitochondrial"/>
    <property type="match status" value="1"/>
</dbReference>
<organism evidence="6 7">
    <name type="scientific">Ferrovibrio terrae</name>
    <dbReference type="NCBI Taxonomy" id="2594003"/>
    <lineage>
        <taxon>Bacteria</taxon>
        <taxon>Pseudomonadati</taxon>
        <taxon>Pseudomonadota</taxon>
        <taxon>Alphaproteobacteria</taxon>
        <taxon>Rhodospirillales</taxon>
        <taxon>Rhodospirillaceae</taxon>
        <taxon>Ferrovibrio</taxon>
    </lineage>
</organism>
<dbReference type="PANTHER" id="PTHR43716:SF2">
    <property type="entry name" value="BLL6224 PROTEIN"/>
    <property type="match status" value="1"/>
</dbReference>